<keyword evidence="3" id="KW-0804">Transcription</keyword>
<dbReference type="GO" id="GO:0003677">
    <property type="term" value="F:DNA binding"/>
    <property type="evidence" value="ECO:0007669"/>
    <property type="project" value="UniProtKB-KW"/>
</dbReference>
<protein>
    <submittedName>
        <fullName evidence="5">Regulatory protein, arsR family</fullName>
    </submittedName>
</protein>
<dbReference type="InterPro" id="IPR051081">
    <property type="entry name" value="HTH_MetalResp_TranReg"/>
</dbReference>
<keyword evidence="6" id="KW-1185">Reference proteome</keyword>
<dbReference type="SUPFAM" id="SSF46785">
    <property type="entry name" value="Winged helix' DNA-binding domain"/>
    <property type="match status" value="1"/>
</dbReference>
<keyword evidence="2" id="KW-0238">DNA-binding</keyword>
<accession>A0A1N6UHZ1</accession>
<dbReference type="InterPro" id="IPR011991">
    <property type="entry name" value="ArsR-like_HTH"/>
</dbReference>
<dbReference type="InterPro" id="IPR001845">
    <property type="entry name" value="HTH_ArsR_DNA-bd_dom"/>
</dbReference>
<feature type="domain" description="HTH arsR-type" evidence="4">
    <location>
        <begin position="265"/>
        <end position="356"/>
    </location>
</feature>
<evidence type="ECO:0000256" key="3">
    <source>
        <dbReference type="ARBA" id="ARBA00023163"/>
    </source>
</evidence>
<sequence length="356" mass="41843">MMSNNYILDRSIIYEVFLSLFRLNNNKTINLEDLELEKEIKLDKEIVNWTAETLEKIPENKKETITKYFNEESYFGLCLISEIPVLEIDKMEDYLSYLREKEASDFLYRFTQSGYGPAPSEKIDLAKVKNLIKNEKQAAKFVNEKLNFSSAQKWNLLQFYFEPEAMKNEFIELLEWYYKNIFSSNLEWIKNKLEKINDNYQENIKRYGKKYLENILSKLIDNPLSGEQNYIAFSYFYETRILNSSLNNGDSFYLIGFRFPEIFAADEEGLLGSLEIFKALADETRLNIIALLAEKTMYGNELAEKLNLSNATISHHVSKLLMNNIIQAQKKENKLYFKLNKNKFKTAVLKAVNNLI</sequence>
<dbReference type="PANTHER" id="PTHR33154:SF33">
    <property type="entry name" value="TRANSCRIPTIONAL REPRESSOR SDPR"/>
    <property type="match status" value="1"/>
</dbReference>
<evidence type="ECO:0000256" key="2">
    <source>
        <dbReference type="ARBA" id="ARBA00023125"/>
    </source>
</evidence>
<gene>
    <name evidence="5" type="ORF">SAMN05421834_106153</name>
</gene>
<dbReference type="AlphaFoldDB" id="A0A1N6UHZ1"/>
<proteinExistence type="predicted"/>
<evidence type="ECO:0000313" key="6">
    <source>
        <dbReference type="Proteomes" id="UP000185669"/>
    </source>
</evidence>
<reference evidence="6" key="1">
    <citation type="submission" date="2017-01" db="EMBL/GenBank/DDBJ databases">
        <authorList>
            <person name="Varghese N."/>
            <person name="Submissions S."/>
        </authorList>
    </citation>
    <scope>NUCLEOTIDE SEQUENCE [LARGE SCALE GENOMIC DNA]</scope>
    <source>
        <strain evidence="6">ATCC 700103</strain>
    </source>
</reference>
<dbReference type="PANTHER" id="PTHR33154">
    <property type="entry name" value="TRANSCRIPTIONAL REGULATOR, ARSR FAMILY"/>
    <property type="match status" value="1"/>
</dbReference>
<dbReference type="PRINTS" id="PR00778">
    <property type="entry name" value="HTHARSR"/>
</dbReference>
<dbReference type="SMART" id="SM00418">
    <property type="entry name" value="HTH_ARSR"/>
    <property type="match status" value="1"/>
</dbReference>
<dbReference type="EMBL" id="FTNC01000006">
    <property type="protein sequence ID" value="SIQ65203.1"/>
    <property type="molecule type" value="Genomic_DNA"/>
</dbReference>
<dbReference type="Proteomes" id="UP000185669">
    <property type="component" value="Unassembled WGS sequence"/>
</dbReference>
<evidence type="ECO:0000256" key="1">
    <source>
        <dbReference type="ARBA" id="ARBA00023015"/>
    </source>
</evidence>
<dbReference type="Gene3D" id="1.10.10.10">
    <property type="entry name" value="Winged helix-like DNA-binding domain superfamily/Winged helix DNA-binding domain"/>
    <property type="match status" value="1"/>
</dbReference>
<keyword evidence="1" id="KW-0805">Transcription regulation</keyword>
<dbReference type="NCBIfam" id="NF033788">
    <property type="entry name" value="HTH_metalloreg"/>
    <property type="match status" value="1"/>
</dbReference>
<dbReference type="CDD" id="cd00090">
    <property type="entry name" value="HTH_ARSR"/>
    <property type="match status" value="1"/>
</dbReference>
<dbReference type="STRING" id="56779.SAMN05421834_106153"/>
<name>A0A1N6UHZ1_9FIRM</name>
<dbReference type="Pfam" id="PF01022">
    <property type="entry name" value="HTH_5"/>
    <property type="match status" value="1"/>
</dbReference>
<dbReference type="GO" id="GO:0003700">
    <property type="term" value="F:DNA-binding transcription factor activity"/>
    <property type="evidence" value="ECO:0007669"/>
    <property type="project" value="InterPro"/>
</dbReference>
<dbReference type="InterPro" id="IPR036390">
    <property type="entry name" value="WH_DNA-bd_sf"/>
</dbReference>
<evidence type="ECO:0000259" key="4">
    <source>
        <dbReference type="PROSITE" id="PS50987"/>
    </source>
</evidence>
<evidence type="ECO:0000313" key="5">
    <source>
        <dbReference type="EMBL" id="SIQ65203.1"/>
    </source>
</evidence>
<organism evidence="5 6">
    <name type="scientific">Halanaerobium kushneri</name>
    <dbReference type="NCBI Taxonomy" id="56779"/>
    <lineage>
        <taxon>Bacteria</taxon>
        <taxon>Bacillati</taxon>
        <taxon>Bacillota</taxon>
        <taxon>Clostridia</taxon>
        <taxon>Halanaerobiales</taxon>
        <taxon>Halanaerobiaceae</taxon>
        <taxon>Halanaerobium</taxon>
    </lineage>
</organism>
<dbReference type="PROSITE" id="PS50987">
    <property type="entry name" value="HTH_ARSR_2"/>
    <property type="match status" value="1"/>
</dbReference>
<dbReference type="InterPro" id="IPR036388">
    <property type="entry name" value="WH-like_DNA-bd_sf"/>
</dbReference>